<dbReference type="PROSITE" id="PS00409">
    <property type="entry name" value="PROKAR_NTER_METHYL"/>
    <property type="match status" value="1"/>
</dbReference>
<comment type="caution">
    <text evidence="2">The sequence shown here is derived from an EMBL/GenBank/DDBJ whole genome shotgun (WGS) entry which is preliminary data.</text>
</comment>
<reference evidence="2 3" key="1">
    <citation type="journal article" date="2016" name="Nat. Commun.">
        <title>Thousands of microbial genomes shed light on interconnected biogeochemical processes in an aquifer system.</title>
        <authorList>
            <person name="Anantharaman K."/>
            <person name="Brown C.T."/>
            <person name="Hug L.A."/>
            <person name="Sharon I."/>
            <person name="Castelle C.J."/>
            <person name="Probst A.J."/>
            <person name="Thomas B.C."/>
            <person name="Singh A."/>
            <person name="Wilkins M.J."/>
            <person name="Karaoz U."/>
            <person name="Brodie E.L."/>
            <person name="Williams K.H."/>
            <person name="Hubbard S.S."/>
            <person name="Banfield J.F."/>
        </authorList>
    </citation>
    <scope>NUCLEOTIDE SEQUENCE [LARGE SCALE GENOMIC DNA]</scope>
</reference>
<dbReference type="Proteomes" id="UP000177124">
    <property type="component" value="Unassembled WGS sequence"/>
</dbReference>
<proteinExistence type="predicted"/>
<dbReference type="SUPFAM" id="SSF54523">
    <property type="entry name" value="Pili subunits"/>
    <property type="match status" value="1"/>
</dbReference>
<protein>
    <recommendedName>
        <fullName evidence="4">Prepilin-type N-terminal cleavage/methylation domain-containing protein</fullName>
    </recommendedName>
</protein>
<keyword evidence="1" id="KW-0812">Transmembrane</keyword>
<evidence type="ECO:0000313" key="2">
    <source>
        <dbReference type="EMBL" id="OGD90673.1"/>
    </source>
</evidence>
<gene>
    <name evidence="2" type="ORF">A3D07_00205</name>
</gene>
<name>A0A1F5GFP8_9BACT</name>
<dbReference type="InterPro" id="IPR012902">
    <property type="entry name" value="N_methyl_site"/>
</dbReference>
<dbReference type="InterPro" id="IPR045584">
    <property type="entry name" value="Pilin-like"/>
</dbReference>
<sequence length="199" mass="21073">MARFSMIFQRGFTLLEFLVVIGLLSITIGSILLFLTAVLKGTNQANITSEVKQNGQVVLDTLESQIRNATDAVCLNQSNNNLCSDPTASTTHIKLLRTNSNPLHVRCVASVSTTQNGKVEIAAADNPADADYRSITSTDIVSGVDITNCAFTITPTSGGVSAPPIVAVNFAVSQGVDATSRSDFLANVSFQTTISLRGY</sequence>
<organism evidence="2 3">
    <name type="scientific">Candidatus Curtissbacteria bacterium RIFCSPHIGHO2_02_FULL_42_15</name>
    <dbReference type="NCBI Taxonomy" id="1797716"/>
    <lineage>
        <taxon>Bacteria</taxon>
        <taxon>Candidatus Curtissiibacteriota</taxon>
    </lineage>
</organism>
<keyword evidence="1" id="KW-0472">Membrane</keyword>
<feature type="transmembrane region" description="Helical" evidence="1">
    <location>
        <begin position="12"/>
        <end position="39"/>
    </location>
</feature>
<accession>A0A1F5GFP8</accession>
<evidence type="ECO:0000313" key="3">
    <source>
        <dbReference type="Proteomes" id="UP000177124"/>
    </source>
</evidence>
<dbReference type="STRING" id="1797716.A3D07_00205"/>
<evidence type="ECO:0008006" key="4">
    <source>
        <dbReference type="Google" id="ProtNLM"/>
    </source>
</evidence>
<dbReference type="AlphaFoldDB" id="A0A1F5GFP8"/>
<evidence type="ECO:0000256" key="1">
    <source>
        <dbReference type="SAM" id="Phobius"/>
    </source>
</evidence>
<dbReference type="EMBL" id="MFBF01000038">
    <property type="protein sequence ID" value="OGD90673.1"/>
    <property type="molecule type" value="Genomic_DNA"/>
</dbReference>
<keyword evidence="1" id="KW-1133">Transmembrane helix</keyword>
<dbReference type="NCBIfam" id="TIGR02532">
    <property type="entry name" value="IV_pilin_GFxxxE"/>
    <property type="match status" value="1"/>
</dbReference>